<protein>
    <submittedName>
        <fullName evidence="1">Uncharacterized protein</fullName>
    </submittedName>
</protein>
<dbReference type="OrthoDB" id="3037695at2759"/>
<accession>A0A6A4GF56</accession>
<name>A0A6A4GF56_9AGAR</name>
<feature type="non-terminal residue" evidence="1">
    <location>
        <position position="1"/>
    </location>
</feature>
<dbReference type="EMBL" id="ML770192">
    <property type="protein sequence ID" value="KAE9384209.1"/>
    <property type="molecule type" value="Genomic_DNA"/>
</dbReference>
<evidence type="ECO:0000313" key="2">
    <source>
        <dbReference type="Proteomes" id="UP000799118"/>
    </source>
</evidence>
<organism evidence="1 2">
    <name type="scientific">Gymnopus androsaceus JB14</name>
    <dbReference type="NCBI Taxonomy" id="1447944"/>
    <lineage>
        <taxon>Eukaryota</taxon>
        <taxon>Fungi</taxon>
        <taxon>Dikarya</taxon>
        <taxon>Basidiomycota</taxon>
        <taxon>Agaricomycotina</taxon>
        <taxon>Agaricomycetes</taxon>
        <taxon>Agaricomycetidae</taxon>
        <taxon>Agaricales</taxon>
        <taxon>Marasmiineae</taxon>
        <taxon>Omphalotaceae</taxon>
        <taxon>Gymnopus</taxon>
    </lineage>
</organism>
<sequence length="97" mass="10928">YEHRLQKKFSDGNKARLYYDECVQSGVLDVLRDEPSSDEVLFVIKGARPGVYTKRLTFLIDGLAWRGGVVMTSNGTRAQGEAEFKRWKAAGHVQVLP</sequence>
<gene>
    <name evidence="1" type="ORF">BT96DRAFT_777149</name>
</gene>
<reference evidence="1" key="1">
    <citation type="journal article" date="2019" name="Environ. Microbiol.">
        <title>Fungal ecological strategies reflected in gene transcription - a case study of two litter decomposers.</title>
        <authorList>
            <person name="Barbi F."/>
            <person name="Kohler A."/>
            <person name="Barry K."/>
            <person name="Baskaran P."/>
            <person name="Daum C."/>
            <person name="Fauchery L."/>
            <person name="Ihrmark K."/>
            <person name="Kuo A."/>
            <person name="LaButti K."/>
            <person name="Lipzen A."/>
            <person name="Morin E."/>
            <person name="Grigoriev I.V."/>
            <person name="Henrissat B."/>
            <person name="Lindahl B."/>
            <person name="Martin F."/>
        </authorList>
    </citation>
    <scope>NUCLEOTIDE SEQUENCE</scope>
    <source>
        <strain evidence="1">JB14</strain>
    </source>
</reference>
<dbReference type="Proteomes" id="UP000799118">
    <property type="component" value="Unassembled WGS sequence"/>
</dbReference>
<dbReference type="AlphaFoldDB" id="A0A6A4GF56"/>
<proteinExistence type="predicted"/>
<keyword evidence="2" id="KW-1185">Reference proteome</keyword>
<feature type="non-terminal residue" evidence="1">
    <location>
        <position position="97"/>
    </location>
</feature>
<evidence type="ECO:0000313" key="1">
    <source>
        <dbReference type="EMBL" id="KAE9384209.1"/>
    </source>
</evidence>